<dbReference type="InterPro" id="IPR032675">
    <property type="entry name" value="LRR_dom_sf"/>
</dbReference>
<evidence type="ECO:0000313" key="9">
    <source>
        <dbReference type="Proteomes" id="UP000243217"/>
    </source>
</evidence>
<evidence type="ECO:0008006" key="10">
    <source>
        <dbReference type="Google" id="ProtNLM"/>
    </source>
</evidence>
<feature type="signal peptide" evidence="7">
    <location>
        <begin position="1"/>
        <end position="18"/>
    </location>
</feature>
<evidence type="ECO:0000256" key="3">
    <source>
        <dbReference type="ARBA" id="ARBA00022989"/>
    </source>
</evidence>
<dbReference type="Gene3D" id="3.80.10.10">
    <property type="entry name" value="Ribonuclease Inhibitor"/>
    <property type="match status" value="1"/>
</dbReference>
<evidence type="ECO:0000256" key="6">
    <source>
        <dbReference type="SAM" id="Phobius"/>
    </source>
</evidence>
<sequence length="412" mass="44491">MKWSFWLTLAFSKNLVDGAACSYSTLPTPILVADTNCYGLNASVCGVDPTCKVINSELKNTYYEFGGFNSVGDMTSYTQDYLAISNTSSVNLKLMRLPITVISLIFRHITKLDLIQIKTTLPDTLTALSFVNTSLGVIPTDFKWPEKLFTVVLRVVELQNIPRNLPIGLSELAIQGNYLKDLNYLPSGLTFLNLAGNELTEISTVDLRSVTFLALSNNPLTTFSFVQLSGSLQYFSCDNCSLSNITVNAATYAALNALPAWDRDTSADTYVGYTLNKRVTANPTACQAIGGTVKPLWASSSTYPISACVVASAASTTSTTKPSSTPSQAPAPVPVPAGNESSNSSSNNTAMIIGIVVGVIGVIGIIGAVIIVKRRNQQQTQFEDYQTNYVDVNAQYRYDPNYNDNTGNSSLK</sequence>
<reference evidence="8 9" key="1">
    <citation type="journal article" date="2014" name="Genome Biol. Evol.">
        <title>The secreted proteins of Achlya hypogyna and Thraustotheca clavata identify the ancestral oomycete secretome and reveal gene acquisitions by horizontal gene transfer.</title>
        <authorList>
            <person name="Misner I."/>
            <person name="Blouin N."/>
            <person name="Leonard G."/>
            <person name="Richards T.A."/>
            <person name="Lane C.E."/>
        </authorList>
    </citation>
    <scope>NUCLEOTIDE SEQUENCE [LARGE SCALE GENOMIC DNA]</scope>
    <source>
        <strain evidence="8 9">ATCC 34112</strain>
    </source>
</reference>
<feature type="compositionally biased region" description="Low complexity" evidence="5">
    <location>
        <begin position="317"/>
        <end position="328"/>
    </location>
</feature>
<feature type="transmembrane region" description="Helical" evidence="6">
    <location>
        <begin position="350"/>
        <end position="372"/>
    </location>
</feature>
<keyword evidence="7" id="KW-0732">Signal</keyword>
<dbReference type="EMBL" id="JNBS01004860">
    <property type="protein sequence ID" value="OQR81966.1"/>
    <property type="molecule type" value="Genomic_DNA"/>
</dbReference>
<keyword evidence="4 6" id="KW-0472">Membrane</keyword>
<proteinExistence type="predicted"/>
<gene>
    <name evidence="8" type="ORF">THRCLA_11255</name>
</gene>
<dbReference type="GO" id="GO:0016020">
    <property type="term" value="C:membrane"/>
    <property type="evidence" value="ECO:0007669"/>
    <property type="project" value="UniProtKB-SubCell"/>
</dbReference>
<protein>
    <recommendedName>
        <fullName evidence="10">Secreted protein</fullName>
    </recommendedName>
</protein>
<keyword evidence="3 6" id="KW-1133">Transmembrane helix</keyword>
<dbReference type="SUPFAM" id="SSF52058">
    <property type="entry name" value="L domain-like"/>
    <property type="match status" value="1"/>
</dbReference>
<evidence type="ECO:0000256" key="2">
    <source>
        <dbReference type="ARBA" id="ARBA00022692"/>
    </source>
</evidence>
<dbReference type="InterPro" id="IPR051694">
    <property type="entry name" value="Immunoregulatory_rcpt-like"/>
</dbReference>
<feature type="region of interest" description="Disordered" evidence="5">
    <location>
        <begin position="317"/>
        <end position="344"/>
    </location>
</feature>
<evidence type="ECO:0000256" key="4">
    <source>
        <dbReference type="ARBA" id="ARBA00023136"/>
    </source>
</evidence>
<dbReference type="OrthoDB" id="10579234at2759"/>
<dbReference type="PANTHER" id="PTHR15549">
    <property type="entry name" value="PAIRED IMMUNOGLOBULIN-LIKE TYPE 2 RECEPTOR"/>
    <property type="match status" value="1"/>
</dbReference>
<evidence type="ECO:0000313" key="8">
    <source>
        <dbReference type="EMBL" id="OQR81966.1"/>
    </source>
</evidence>
<accession>A0A1V9Y8C3</accession>
<keyword evidence="2 6" id="KW-0812">Transmembrane</keyword>
<organism evidence="8 9">
    <name type="scientific">Thraustotheca clavata</name>
    <dbReference type="NCBI Taxonomy" id="74557"/>
    <lineage>
        <taxon>Eukaryota</taxon>
        <taxon>Sar</taxon>
        <taxon>Stramenopiles</taxon>
        <taxon>Oomycota</taxon>
        <taxon>Saprolegniomycetes</taxon>
        <taxon>Saprolegniales</taxon>
        <taxon>Achlyaceae</taxon>
        <taxon>Thraustotheca</taxon>
    </lineage>
</organism>
<name>A0A1V9Y8C3_9STRA</name>
<dbReference type="PROSITE" id="PS51450">
    <property type="entry name" value="LRR"/>
    <property type="match status" value="1"/>
</dbReference>
<evidence type="ECO:0000256" key="7">
    <source>
        <dbReference type="SAM" id="SignalP"/>
    </source>
</evidence>
<evidence type="ECO:0000256" key="1">
    <source>
        <dbReference type="ARBA" id="ARBA00004167"/>
    </source>
</evidence>
<dbReference type="AlphaFoldDB" id="A0A1V9Y8C3"/>
<dbReference type="Proteomes" id="UP000243217">
    <property type="component" value="Unassembled WGS sequence"/>
</dbReference>
<dbReference type="GO" id="GO:0071944">
    <property type="term" value="C:cell periphery"/>
    <property type="evidence" value="ECO:0007669"/>
    <property type="project" value="UniProtKB-ARBA"/>
</dbReference>
<feature type="chain" id="PRO_5012167238" description="Secreted protein" evidence="7">
    <location>
        <begin position="19"/>
        <end position="412"/>
    </location>
</feature>
<dbReference type="STRING" id="74557.A0A1V9Y8C3"/>
<keyword evidence="9" id="KW-1185">Reference proteome</keyword>
<evidence type="ECO:0000256" key="5">
    <source>
        <dbReference type="SAM" id="MobiDB-lite"/>
    </source>
</evidence>
<comment type="subcellular location">
    <subcellularLocation>
        <location evidence="1">Membrane</location>
        <topology evidence="1">Single-pass membrane protein</topology>
    </subcellularLocation>
</comment>
<comment type="caution">
    <text evidence="8">The sequence shown here is derived from an EMBL/GenBank/DDBJ whole genome shotgun (WGS) entry which is preliminary data.</text>
</comment>
<dbReference type="InterPro" id="IPR001611">
    <property type="entry name" value="Leu-rich_rpt"/>
</dbReference>